<organism evidence="2 3">
    <name type="scientific">Phenylobacterium parvum</name>
    <dbReference type="NCBI Taxonomy" id="2201350"/>
    <lineage>
        <taxon>Bacteria</taxon>
        <taxon>Pseudomonadati</taxon>
        <taxon>Pseudomonadota</taxon>
        <taxon>Alphaproteobacteria</taxon>
        <taxon>Caulobacterales</taxon>
        <taxon>Caulobacteraceae</taxon>
        <taxon>Phenylobacterium</taxon>
    </lineage>
</organism>
<dbReference type="OrthoDB" id="7173870at2"/>
<accession>A0A2Z3I425</accession>
<dbReference type="EMBL" id="CP029479">
    <property type="protein sequence ID" value="AWM78428.1"/>
    <property type="molecule type" value="Genomic_DNA"/>
</dbReference>
<dbReference type="Pfam" id="PF05545">
    <property type="entry name" value="FixQ"/>
    <property type="match status" value="1"/>
</dbReference>
<name>A0A2Z3I425_9CAUL</name>
<gene>
    <name evidence="2" type="ORF">HYN04_12115</name>
</gene>
<keyword evidence="1" id="KW-0812">Transmembrane</keyword>
<reference evidence="3" key="1">
    <citation type="submission" date="2018-05" db="EMBL/GenBank/DDBJ databases">
        <title>Genome sequencing of Phenylobacterium sp. HYN0004.</title>
        <authorList>
            <person name="Yi H."/>
            <person name="Baek C."/>
        </authorList>
    </citation>
    <scope>NUCLEOTIDE SEQUENCE [LARGE SCALE GENOMIC DNA]</scope>
    <source>
        <strain evidence="3">HYN0004</strain>
    </source>
</reference>
<dbReference type="CDD" id="cd01324">
    <property type="entry name" value="cbb3_Oxidase_CcoQ"/>
    <property type="match status" value="1"/>
</dbReference>
<evidence type="ECO:0000313" key="3">
    <source>
        <dbReference type="Proteomes" id="UP000247763"/>
    </source>
</evidence>
<keyword evidence="1" id="KW-0472">Membrane</keyword>
<dbReference type="RefSeq" id="WP_110450994.1">
    <property type="nucleotide sequence ID" value="NZ_CP029479.1"/>
</dbReference>
<dbReference type="Proteomes" id="UP000247763">
    <property type="component" value="Chromosome"/>
</dbReference>
<protein>
    <submittedName>
        <fullName evidence="2">CcoQ/FixQ family Cbb3-type cytochrome c oxidase assembly chaperone</fullName>
    </submittedName>
</protein>
<dbReference type="AlphaFoldDB" id="A0A2Z3I425"/>
<keyword evidence="3" id="KW-1185">Reference proteome</keyword>
<dbReference type="KEGG" id="phb:HYN04_12115"/>
<evidence type="ECO:0000256" key="1">
    <source>
        <dbReference type="SAM" id="Phobius"/>
    </source>
</evidence>
<evidence type="ECO:0000313" key="2">
    <source>
        <dbReference type="EMBL" id="AWM78428.1"/>
    </source>
</evidence>
<proteinExistence type="predicted"/>
<sequence length="59" mass="6674">MSGLTYEQVARFAQQGGTVYFVVIFLAGVAYALWPKNRQAFRDMAHLPLRDDEDEHVGS</sequence>
<feature type="transmembrane region" description="Helical" evidence="1">
    <location>
        <begin position="12"/>
        <end position="34"/>
    </location>
</feature>
<dbReference type="InterPro" id="IPR008621">
    <property type="entry name" value="Cbb3-typ_cyt_oxidase_comp"/>
</dbReference>
<keyword evidence="1" id="KW-1133">Transmembrane helix</keyword>